<dbReference type="Proteomes" id="UP000018817">
    <property type="component" value="Unassembled WGS sequence"/>
</dbReference>
<evidence type="ECO:0000313" key="3">
    <source>
        <dbReference type="Proteomes" id="UP000018817"/>
    </source>
</evidence>
<dbReference type="AlphaFoldDB" id="W2R3R7"/>
<dbReference type="RefSeq" id="XP_008895679.1">
    <property type="nucleotide sequence ID" value="XM_008897431.1"/>
</dbReference>
<dbReference type="EMBL" id="KI669565">
    <property type="protein sequence ID" value="ETN19155.1"/>
    <property type="molecule type" value="Genomic_DNA"/>
</dbReference>
<name>W2R3R7_PHYN3</name>
<sequence length="67" mass="7635">MAPDLRRKRLPANEGREENYLGDTKTVHFQAFRGVHEKLQENGREVERMLRCALEEQGGASGLPRNA</sequence>
<dbReference type="GeneID" id="20190020"/>
<organism evidence="2 3">
    <name type="scientific">Phytophthora nicotianae (strain INRA-310)</name>
    <name type="common">Phytophthora parasitica</name>
    <dbReference type="NCBI Taxonomy" id="761204"/>
    <lineage>
        <taxon>Eukaryota</taxon>
        <taxon>Sar</taxon>
        <taxon>Stramenopiles</taxon>
        <taxon>Oomycota</taxon>
        <taxon>Peronosporomycetes</taxon>
        <taxon>Peronosporales</taxon>
        <taxon>Peronosporaceae</taxon>
        <taxon>Phytophthora</taxon>
    </lineage>
</organism>
<reference evidence="3" key="1">
    <citation type="submission" date="2011-12" db="EMBL/GenBank/DDBJ databases">
        <authorList>
            <consortium name="The Broad Institute Genome Sequencing Platform"/>
            <person name="Russ C."/>
            <person name="Tyler B."/>
            <person name="Panabieres F."/>
            <person name="Shan W."/>
            <person name="Tripathy S."/>
            <person name="Grunwald N."/>
            <person name="Machado M."/>
            <person name="Young S.K."/>
            <person name="Zeng Q."/>
            <person name="Gargeya S."/>
            <person name="Fitzgerald M."/>
            <person name="Haas B."/>
            <person name="Abouelleil A."/>
            <person name="Alvarado L."/>
            <person name="Arachchi H.M."/>
            <person name="Berlin A."/>
            <person name="Chapman S.B."/>
            <person name="Gearin G."/>
            <person name="Goldberg J."/>
            <person name="Griggs A."/>
            <person name="Gujja S."/>
            <person name="Hansen M."/>
            <person name="Heiman D."/>
            <person name="Howarth C."/>
            <person name="Larimer J."/>
            <person name="Lui A."/>
            <person name="MacDonald P.J.P."/>
            <person name="McCowen C."/>
            <person name="Montmayeur A."/>
            <person name="Murphy C."/>
            <person name="Neiman D."/>
            <person name="Pearson M."/>
            <person name="Priest M."/>
            <person name="Roberts A."/>
            <person name="Saif S."/>
            <person name="Shea T."/>
            <person name="Sisk P."/>
            <person name="Stolte C."/>
            <person name="Sykes S."/>
            <person name="Wortman J."/>
            <person name="Nusbaum C."/>
            <person name="Birren B."/>
        </authorList>
    </citation>
    <scope>NUCLEOTIDE SEQUENCE [LARGE SCALE GENOMIC DNA]</scope>
    <source>
        <strain evidence="3">INRA-310</strain>
    </source>
</reference>
<reference evidence="2 3" key="2">
    <citation type="submission" date="2013-11" db="EMBL/GenBank/DDBJ databases">
        <title>The Genome Sequence of Phytophthora parasitica INRA-310.</title>
        <authorList>
            <consortium name="The Broad Institute Genomics Platform"/>
            <person name="Russ C."/>
            <person name="Tyler B."/>
            <person name="Panabieres F."/>
            <person name="Shan W."/>
            <person name="Tripathy S."/>
            <person name="Grunwald N."/>
            <person name="Machado M."/>
            <person name="Johnson C.S."/>
            <person name="Arredondo F."/>
            <person name="Hong C."/>
            <person name="Coffey M."/>
            <person name="Young S.K."/>
            <person name="Zeng Q."/>
            <person name="Gargeya S."/>
            <person name="Fitzgerald M."/>
            <person name="Abouelleil A."/>
            <person name="Alvarado L."/>
            <person name="Chapman S.B."/>
            <person name="Gainer-Dewar J."/>
            <person name="Goldberg J."/>
            <person name="Griggs A."/>
            <person name="Gujja S."/>
            <person name="Hansen M."/>
            <person name="Howarth C."/>
            <person name="Imamovic A."/>
            <person name="Ireland A."/>
            <person name="Larimer J."/>
            <person name="McCowan C."/>
            <person name="Murphy C."/>
            <person name="Pearson M."/>
            <person name="Poon T.W."/>
            <person name="Priest M."/>
            <person name="Roberts A."/>
            <person name="Saif S."/>
            <person name="Shea T."/>
            <person name="Sykes S."/>
            <person name="Wortman J."/>
            <person name="Nusbaum C."/>
            <person name="Birren B."/>
        </authorList>
    </citation>
    <scope>NUCLEOTIDE SEQUENCE [LARGE SCALE GENOMIC DNA]</scope>
    <source>
        <strain evidence="2 3">INRA-310</strain>
    </source>
</reference>
<protein>
    <submittedName>
        <fullName evidence="2">Uncharacterized protein</fullName>
    </submittedName>
</protein>
<evidence type="ECO:0000256" key="1">
    <source>
        <dbReference type="SAM" id="MobiDB-lite"/>
    </source>
</evidence>
<accession>W2R3R7</accession>
<dbReference type="VEuPathDB" id="FungiDB:PPTG_21421"/>
<gene>
    <name evidence="2" type="ORF">PPTG_21421</name>
</gene>
<proteinExistence type="predicted"/>
<evidence type="ECO:0000313" key="2">
    <source>
        <dbReference type="EMBL" id="ETN19155.1"/>
    </source>
</evidence>
<feature type="region of interest" description="Disordered" evidence="1">
    <location>
        <begin position="1"/>
        <end position="22"/>
    </location>
</feature>
<feature type="compositionally biased region" description="Basic residues" evidence="1">
    <location>
        <begin position="1"/>
        <end position="10"/>
    </location>
</feature>